<dbReference type="Proteomes" id="UP001066276">
    <property type="component" value="Chromosome 11"/>
</dbReference>
<evidence type="ECO:0000256" key="1">
    <source>
        <dbReference type="SAM" id="MobiDB-lite"/>
    </source>
</evidence>
<proteinExistence type="predicted"/>
<protein>
    <submittedName>
        <fullName evidence="2">Uncharacterized protein</fullName>
    </submittedName>
</protein>
<dbReference type="EMBL" id="JANPWB010000015">
    <property type="protein sequence ID" value="KAJ1089616.1"/>
    <property type="molecule type" value="Genomic_DNA"/>
</dbReference>
<reference evidence="2" key="1">
    <citation type="journal article" date="2022" name="bioRxiv">
        <title>Sequencing and chromosome-scale assembly of the giantPleurodeles waltlgenome.</title>
        <authorList>
            <person name="Brown T."/>
            <person name="Elewa A."/>
            <person name="Iarovenko S."/>
            <person name="Subramanian E."/>
            <person name="Araus A.J."/>
            <person name="Petzold A."/>
            <person name="Susuki M."/>
            <person name="Suzuki K.-i.T."/>
            <person name="Hayashi T."/>
            <person name="Toyoda A."/>
            <person name="Oliveira C."/>
            <person name="Osipova E."/>
            <person name="Leigh N.D."/>
            <person name="Simon A."/>
            <person name="Yun M.H."/>
        </authorList>
    </citation>
    <scope>NUCLEOTIDE SEQUENCE</scope>
    <source>
        <strain evidence="2">20211129_DDA</strain>
        <tissue evidence="2">Liver</tissue>
    </source>
</reference>
<evidence type="ECO:0000313" key="2">
    <source>
        <dbReference type="EMBL" id="KAJ1089616.1"/>
    </source>
</evidence>
<feature type="compositionally biased region" description="Basic and acidic residues" evidence="1">
    <location>
        <begin position="1"/>
        <end position="11"/>
    </location>
</feature>
<evidence type="ECO:0000313" key="3">
    <source>
        <dbReference type="Proteomes" id="UP001066276"/>
    </source>
</evidence>
<keyword evidence="3" id="KW-1185">Reference proteome</keyword>
<accession>A0AAV7LDB0</accession>
<feature type="region of interest" description="Disordered" evidence="1">
    <location>
        <begin position="153"/>
        <end position="172"/>
    </location>
</feature>
<feature type="compositionally biased region" description="Basic and acidic residues" evidence="1">
    <location>
        <begin position="67"/>
        <end position="77"/>
    </location>
</feature>
<feature type="region of interest" description="Disordered" evidence="1">
    <location>
        <begin position="1"/>
        <end position="124"/>
    </location>
</feature>
<comment type="caution">
    <text evidence="2">The sequence shown here is derived from an EMBL/GenBank/DDBJ whole genome shotgun (WGS) entry which is preliminary data.</text>
</comment>
<gene>
    <name evidence="2" type="ORF">NDU88_002765</name>
</gene>
<organism evidence="2 3">
    <name type="scientific">Pleurodeles waltl</name>
    <name type="common">Iberian ribbed newt</name>
    <dbReference type="NCBI Taxonomy" id="8319"/>
    <lineage>
        <taxon>Eukaryota</taxon>
        <taxon>Metazoa</taxon>
        <taxon>Chordata</taxon>
        <taxon>Craniata</taxon>
        <taxon>Vertebrata</taxon>
        <taxon>Euteleostomi</taxon>
        <taxon>Amphibia</taxon>
        <taxon>Batrachia</taxon>
        <taxon>Caudata</taxon>
        <taxon>Salamandroidea</taxon>
        <taxon>Salamandridae</taxon>
        <taxon>Pleurodelinae</taxon>
        <taxon>Pleurodeles</taxon>
    </lineage>
</organism>
<name>A0AAV7LDB0_PLEWA</name>
<sequence length="172" mass="18749">MPRREAREARHGAPRRRRRQSKAEAQCPAPARSHLCVGVYAHSSRSPSAPRMGCGHRNTPPQGGPPPRDRGRRDNGEQHPSPTRRTQWAPNGIGAGHVSPSRPQETRRRIGHCAPGSSGRPYLGRGPPSFVAAGTQPHRGKDYSRFRWAVSGAPESGVRSGCHSSHAPRFCI</sequence>
<dbReference type="AlphaFoldDB" id="A0AAV7LDB0"/>
<feature type="compositionally biased region" description="Polar residues" evidence="1">
    <location>
        <begin position="78"/>
        <end position="89"/>
    </location>
</feature>